<dbReference type="KEGG" id="hdi:HDIA_4825"/>
<evidence type="ECO:0000313" key="3">
    <source>
        <dbReference type="Proteomes" id="UP000223606"/>
    </source>
</evidence>
<feature type="compositionally biased region" description="Gly residues" evidence="1">
    <location>
        <begin position="93"/>
        <end position="105"/>
    </location>
</feature>
<keyword evidence="3" id="KW-1185">Reference proteome</keyword>
<reference evidence="3" key="1">
    <citation type="submission" date="2017-09" db="EMBL/GenBank/DDBJ databases">
        <title>Genome sequence of Nannocystis excedens DSM 71.</title>
        <authorList>
            <person name="Blom J."/>
        </authorList>
    </citation>
    <scope>NUCLEOTIDE SEQUENCE [LARGE SCALE GENOMIC DNA]</scope>
    <source>
        <strain evidence="3">type strain: E19</strain>
    </source>
</reference>
<dbReference type="Proteomes" id="UP000223606">
    <property type="component" value="Chromosome 1"/>
</dbReference>
<evidence type="ECO:0000256" key="1">
    <source>
        <dbReference type="SAM" id="MobiDB-lite"/>
    </source>
</evidence>
<name>A0A2C9DDM5_9HYPH</name>
<evidence type="ECO:0000313" key="2">
    <source>
        <dbReference type="EMBL" id="SON58366.1"/>
    </source>
</evidence>
<feature type="region of interest" description="Disordered" evidence="1">
    <location>
        <begin position="63"/>
        <end position="113"/>
    </location>
</feature>
<protein>
    <submittedName>
        <fullName evidence="2">Uncharacterized protein</fullName>
    </submittedName>
</protein>
<organism evidence="2 3">
    <name type="scientific">Hartmannibacter diazotrophicus</name>
    <dbReference type="NCBI Taxonomy" id="1482074"/>
    <lineage>
        <taxon>Bacteria</taxon>
        <taxon>Pseudomonadati</taxon>
        <taxon>Pseudomonadota</taxon>
        <taxon>Alphaproteobacteria</taxon>
        <taxon>Hyphomicrobiales</taxon>
        <taxon>Pleomorphomonadaceae</taxon>
        <taxon>Hartmannibacter</taxon>
    </lineage>
</organism>
<sequence>MAGKTRRTILAVGSCLILPLALPFGLLPLSVQAMESGGRPNAGMGGGVISGTPELILPDALREGGASAARPRSTTDRLQVAQTGGNDGDTSGRYGGGNSSSGPGAGFFQSAEPGSPGLAAARTVEQERQTLAQLKQLQKRILEESASCDRQIRNGMTAQSCFLNVLKYFRRGLDKAAAEGSPVAIATAPVILDVRRKVRAATSVRKAVDVVREGVSKVRSISLVQSDDTVIAELRSQQRNVVEQTLASIEVDMARAVGL</sequence>
<dbReference type="EMBL" id="LT960614">
    <property type="protein sequence ID" value="SON58366.1"/>
    <property type="molecule type" value="Genomic_DNA"/>
</dbReference>
<dbReference type="AlphaFoldDB" id="A0A2C9DDM5"/>
<accession>A0A2C9DDM5</accession>
<proteinExistence type="predicted"/>
<gene>
    <name evidence="2" type="ORF">HDIA_4825</name>
</gene>